<dbReference type="STRING" id="1314782.A0A165PJM4"/>
<dbReference type="InParanoid" id="A0A165PJM4"/>
<evidence type="ECO:0000259" key="1">
    <source>
        <dbReference type="Pfam" id="PF06221"/>
    </source>
</evidence>
<gene>
    <name evidence="2" type="ORF">NEOLEDRAFT_1038013</name>
</gene>
<dbReference type="EMBL" id="KV425610">
    <property type="protein sequence ID" value="KZT21133.1"/>
    <property type="molecule type" value="Genomic_DNA"/>
</dbReference>
<reference evidence="2 3" key="1">
    <citation type="journal article" date="2016" name="Mol. Biol. Evol.">
        <title>Comparative Genomics of Early-Diverging Mushroom-Forming Fungi Provides Insights into the Origins of Lignocellulose Decay Capabilities.</title>
        <authorList>
            <person name="Nagy L.G."/>
            <person name="Riley R."/>
            <person name="Tritt A."/>
            <person name="Adam C."/>
            <person name="Daum C."/>
            <person name="Floudas D."/>
            <person name="Sun H."/>
            <person name="Yadav J.S."/>
            <person name="Pangilinan J."/>
            <person name="Larsson K.H."/>
            <person name="Matsuura K."/>
            <person name="Barry K."/>
            <person name="Labutti K."/>
            <person name="Kuo R."/>
            <person name="Ohm R.A."/>
            <person name="Bhattacharya S.S."/>
            <person name="Shirouzu T."/>
            <person name="Yoshinaga Y."/>
            <person name="Martin F.M."/>
            <person name="Grigoriev I.V."/>
            <person name="Hibbett D.S."/>
        </authorList>
    </citation>
    <scope>NUCLEOTIDE SEQUENCE [LARGE SCALE GENOMIC DNA]</scope>
    <source>
        <strain evidence="2 3">HHB14362 ss-1</strain>
    </source>
</reference>
<keyword evidence="3" id="KW-1185">Reference proteome</keyword>
<dbReference type="Pfam" id="PF06221">
    <property type="entry name" value="zf-C2HC5"/>
    <property type="match status" value="1"/>
</dbReference>
<evidence type="ECO:0000313" key="2">
    <source>
        <dbReference type="EMBL" id="KZT21133.1"/>
    </source>
</evidence>
<organism evidence="2 3">
    <name type="scientific">Neolentinus lepideus HHB14362 ss-1</name>
    <dbReference type="NCBI Taxonomy" id="1314782"/>
    <lineage>
        <taxon>Eukaryota</taxon>
        <taxon>Fungi</taxon>
        <taxon>Dikarya</taxon>
        <taxon>Basidiomycota</taxon>
        <taxon>Agaricomycotina</taxon>
        <taxon>Agaricomycetes</taxon>
        <taxon>Gloeophyllales</taxon>
        <taxon>Gloeophyllaceae</taxon>
        <taxon>Neolentinus</taxon>
    </lineage>
</organism>
<dbReference type="GO" id="GO:0005634">
    <property type="term" value="C:nucleus"/>
    <property type="evidence" value="ECO:0007669"/>
    <property type="project" value="InterPro"/>
</dbReference>
<name>A0A165PJM4_9AGAM</name>
<sequence length="93" mass="9977">KDPKGGCFCRARVHDLSSYAPICKSCGLVLCSVNLPHFACPHCTAPLLSAPAREALILRLQDQIGAARAREEADRLHAKEEARRAAGAFPPLA</sequence>
<feature type="domain" description="TRIP4/RQT4 C2HC5-type zinc finger" evidence="1">
    <location>
        <begin position="6"/>
        <end position="57"/>
    </location>
</feature>
<dbReference type="InterPro" id="IPR009349">
    <property type="entry name" value="TRIP4/RQT4_C2HC5_Znf"/>
</dbReference>
<dbReference type="Proteomes" id="UP000076761">
    <property type="component" value="Unassembled WGS sequence"/>
</dbReference>
<dbReference type="GO" id="GO:0072344">
    <property type="term" value="P:rescue of stalled ribosome"/>
    <property type="evidence" value="ECO:0007669"/>
    <property type="project" value="InterPro"/>
</dbReference>
<dbReference type="GO" id="GO:0180022">
    <property type="term" value="C:RQC-trigger complex"/>
    <property type="evidence" value="ECO:0007669"/>
    <property type="project" value="InterPro"/>
</dbReference>
<dbReference type="OrthoDB" id="338816at2759"/>
<dbReference type="GO" id="GO:0008270">
    <property type="term" value="F:zinc ion binding"/>
    <property type="evidence" value="ECO:0007669"/>
    <property type="project" value="InterPro"/>
</dbReference>
<protein>
    <recommendedName>
        <fullName evidence="1">TRIP4/RQT4 C2HC5-type zinc finger domain-containing protein</fullName>
    </recommendedName>
</protein>
<feature type="non-terminal residue" evidence="2">
    <location>
        <position position="93"/>
    </location>
</feature>
<feature type="non-terminal residue" evidence="2">
    <location>
        <position position="1"/>
    </location>
</feature>
<dbReference type="AlphaFoldDB" id="A0A165PJM4"/>
<accession>A0A165PJM4</accession>
<evidence type="ECO:0000313" key="3">
    <source>
        <dbReference type="Proteomes" id="UP000076761"/>
    </source>
</evidence>
<proteinExistence type="predicted"/>